<sequence>MLTYLPTLLDTLRQNVQTHNTCFPITILNYSNQNIALFLQLLSNPSALQQALSAITPNSQSIAAPTSSEFTQTLPALSNAIIGVVNTSFPRGFAQNPITKEEWKQWKKAKKPEEDWKDFYICLTILIGYIRQRNLRDILAASCQKGKYAKEQTPGKIQKIINDAPTSSNSINIRSFELNSNGDNISEPSNTTPYTTRSLRSSKVPIQKLLPTRSKAIEVDDSFDYNDVSKLSNITSYTIKLSTPSSILSQLSTSSNVIEAGNSDVNDDNDISEFFTVSSLAKRSSRSSNPARLSTSSKAIGADNLTVNNNNDISEFPITTSRIMRSSRSSKISTRPSASSNRVEIDDNQSFGPPPLSPVDQNGNNIRKKRTSVNPEKSSKKWIKAKNTK</sequence>
<accession>A0A9N9GII9</accession>
<dbReference type="OrthoDB" id="10671731at2759"/>
<dbReference type="Proteomes" id="UP000789405">
    <property type="component" value="Unassembled WGS sequence"/>
</dbReference>
<protein>
    <submittedName>
        <fullName evidence="2">3689_t:CDS:1</fullName>
    </submittedName>
</protein>
<feature type="compositionally biased region" description="Basic residues" evidence="1">
    <location>
        <begin position="380"/>
        <end position="389"/>
    </location>
</feature>
<dbReference type="AlphaFoldDB" id="A0A9N9GII9"/>
<proteinExistence type="predicted"/>
<feature type="compositionally biased region" description="Low complexity" evidence="1">
    <location>
        <begin position="325"/>
        <end position="340"/>
    </location>
</feature>
<keyword evidence="3" id="KW-1185">Reference proteome</keyword>
<gene>
    <name evidence="2" type="ORF">DERYTH_LOCUS7817</name>
</gene>
<evidence type="ECO:0000256" key="1">
    <source>
        <dbReference type="SAM" id="MobiDB-lite"/>
    </source>
</evidence>
<organism evidence="2 3">
    <name type="scientific">Dentiscutata erythropus</name>
    <dbReference type="NCBI Taxonomy" id="1348616"/>
    <lineage>
        <taxon>Eukaryota</taxon>
        <taxon>Fungi</taxon>
        <taxon>Fungi incertae sedis</taxon>
        <taxon>Mucoromycota</taxon>
        <taxon>Glomeromycotina</taxon>
        <taxon>Glomeromycetes</taxon>
        <taxon>Diversisporales</taxon>
        <taxon>Gigasporaceae</taxon>
        <taxon>Dentiscutata</taxon>
    </lineage>
</organism>
<reference evidence="2" key="1">
    <citation type="submission" date="2021-06" db="EMBL/GenBank/DDBJ databases">
        <authorList>
            <person name="Kallberg Y."/>
            <person name="Tangrot J."/>
            <person name="Rosling A."/>
        </authorList>
    </citation>
    <scope>NUCLEOTIDE SEQUENCE</scope>
    <source>
        <strain evidence="2">MA453B</strain>
    </source>
</reference>
<evidence type="ECO:0000313" key="3">
    <source>
        <dbReference type="Proteomes" id="UP000789405"/>
    </source>
</evidence>
<name>A0A9N9GII9_9GLOM</name>
<evidence type="ECO:0000313" key="2">
    <source>
        <dbReference type="EMBL" id="CAG8604487.1"/>
    </source>
</evidence>
<comment type="caution">
    <text evidence="2">The sequence shown here is derived from an EMBL/GenBank/DDBJ whole genome shotgun (WGS) entry which is preliminary data.</text>
</comment>
<dbReference type="EMBL" id="CAJVPY010003878">
    <property type="protein sequence ID" value="CAG8604487.1"/>
    <property type="molecule type" value="Genomic_DNA"/>
</dbReference>
<feature type="region of interest" description="Disordered" evidence="1">
    <location>
        <begin position="325"/>
        <end position="389"/>
    </location>
</feature>